<protein>
    <submittedName>
        <fullName evidence="1">Uncharacterized protein</fullName>
    </submittedName>
</protein>
<comment type="caution">
    <text evidence="1">The sequence shown here is derived from an EMBL/GenBank/DDBJ whole genome shotgun (WGS) entry which is preliminary data.</text>
</comment>
<reference evidence="1" key="1">
    <citation type="journal article" date="2015" name="Nature">
        <title>Complex archaea that bridge the gap between prokaryotes and eukaryotes.</title>
        <authorList>
            <person name="Spang A."/>
            <person name="Saw J.H."/>
            <person name="Jorgensen S.L."/>
            <person name="Zaremba-Niedzwiedzka K."/>
            <person name="Martijn J."/>
            <person name="Lind A.E."/>
            <person name="van Eijk R."/>
            <person name="Schleper C."/>
            <person name="Guy L."/>
            <person name="Ettema T.J."/>
        </authorList>
    </citation>
    <scope>NUCLEOTIDE SEQUENCE</scope>
</reference>
<evidence type="ECO:0000313" key="1">
    <source>
        <dbReference type="EMBL" id="KKL90439.1"/>
    </source>
</evidence>
<organism evidence="1">
    <name type="scientific">marine sediment metagenome</name>
    <dbReference type="NCBI Taxonomy" id="412755"/>
    <lineage>
        <taxon>unclassified sequences</taxon>
        <taxon>metagenomes</taxon>
        <taxon>ecological metagenomes</taxon>
    </lineage>
</organism>
<proteinExistence type="predicted"/>
<accession>A0A0F9FVG7</accession>
<sequence>MTDFANTPSDRVSRDGGHVGVTLLSLATQATTTETGCRECYITSGAVSNAVHFSINTSTTVSLGALVPAIGALAVSAPSPTPLRVPIDDVSKLWFFGITAGLVGITYRT</sequence>
<dbReference type="AlphaFoldDB" id="A0A0F9FVG7"/>
<name>A0A0F9FVG7_9ZZZZ</name>
<dbReference type="EMBL" id="LAZR01020006">
    <property type="protein sequence ID" value="KKL90439.1"/>
    <property type="molecule type" value="Genomic_DNA"/>
</dbReference>
<gene>
    <name evidence="1" type="ORF">LCGC14_1904670</name>
</gene>